<dbReference type="EMBL" id="LR633967">
    <property type="protein sequence ID" value="VUX55336.1"/>
    <property type="molecule type" value="Genomic_DNA"/>
</dbReference>
<name>A0A7D9D439_9GAMM</name>
<feature type="transmembrane region" description="Helical" evidence="1">
    <location>
        <begin position="12"/>
        <end position="33"/>
    </location>
</feature>
<protein>
    <submittedName>
        <fullName evidence="2">Uncharacterized protein</fullName>
    </submittedName>
</protein>
<proteinExistence type="predicted"/>
<reference evidence="2" key="1">
    <citation type="submission" date="2019-07" db="EMBL/GenBank/DDBJ databases">
        <authorList>
            <person name="Weber M."/>
            <person name="Kostadinov I."/>
            <person name="Kostadinov D I."/>
        </authorList>
    </citation>
    <scope>NUCLEOTIDE SEQUENCE</scope>
    <source>
        <strain evidence="2">Gfbio:sag-sample-m06:053724c1-46a9-4a36-b237-ea2bf867836b</strain>
    </source>
</reference>
<accession>A0A7D9D439</accession>
<keyword evidence="1" id="KW-0472">Membrane</keyword>
<dbReference type="AlphaFoldDB" id="A0A7D9D439"/>
<gene>
    <name evidence="2" type="ORF">JTBM06_V1_10055</name>
</gene>
<evidence type="ECO:0000313" key="2">
    <source>
        <dbReference type="EMBL" id="VUX55336.1"/>
    </source>
</evidence>
<organism evidence="2">
    <name type="scientific">uncultured Woeseiaceae bacterium</name>
    <dbReference type="NCBI Taxonomy" id="1983305"/>
    <lineage>
        <taxon>Bacteria</taxon>
        <taxon>Pseudomonadati</taxon>
        <taxon>Pseudomonadota</taxon>
        <taxon>Gammaproteobacteria</taxon>
        <taxon>Woeseiales</taxon>
        <taxon>Woeseiaceae</taxon>
        <taxon>environmental samples</taxon>
    </lineage>
</organism>
<keyword evidence="1" id="KW-0812">Transmembrane</keyword>
<keyword evidence="1" id="KW-1133">Transmembrane helix</keyword>
<sequence length="81" mass="8853">MATANRSYSNPILESARLLIAVALVLMGLYLAAFGNSWVPLVLELLPASEFGAWLELIVPFLPMLFIGFGAALFTARRQAR</sequence>
<feature type="transmembrane region" description="Helical" evidence="1">
    <location>
        <begin position="53"/>
        <end position="76"/>
    </location>
</feature>
<evidence type="ECO:0000256" key="1">
    <source>
        <dbReference type="SAM" id="Phobius"/>
    </source>
</evidence>